<dbReference type="PANTHER" id="PTHR45943">
    <property type="entry name" value="E3 UBIQUITIN-PROTEIN LIGASE MYCBP2"/>
    <property type="match status" value="1"/>
</dbReference>
<dbReference type="GO" id="GO:0008582">
    <property type="term" value="P:regulation of synaptic assembly at neuromuscular junction"/>
    <property type="evidence" value="ECO:0007669"/>
    <property type="project" value="TreeGrafter"/>
</dbReference>
<evidence type="ECO:0000256" key="1">
    <source>
        <dbReference type="SAM" id="SignalP"/>
    </source>
</evidence>
<protein>
    <submittedName>
        <fullName evidence="2">Uncharacterized protein</fullName>
    </submittedName>
</protein>
<dbReference type="GO" id="GO:0005634">
    <property type="term" value="C:nucleus"/>
    <property type="evidence" value="ECO:0007669"/>
    <property type="project" value="TreeGrafter"/>
</dbReference>
<dbReference type="GO" id="GO:0007411">
    <property type="term" value="P:axon guidance"/>
    <property type="evidence" value="ECO:0007669"/>
    <property type="project" value="TreeGrafter"/>
</dbReference>
<organism evidence="2 3">
    <name type="scientific">Spodoptera exigua</name>
    <name type="common">Beet armyworm</name>
    <name type="synonym">Noctua fulgens</name>
    <dbReference type="NCBI Taxonomy" id="7107"/>
    <lineage>
        <taxon>Eukaryota</taxon>
        <taxon>Metazoa</taxon>
        <taxon>Ecdysozoa</taxon>
        <taxon>Arthropoda</taxon>
        <taxon>Hexapoda</taxon>
        <taxon>Insecta</taxon>
        <taxon>Pterygota</taxon>
        <taxon>Neoptera</taxon>
        <taxon>Endopterygota</taxon>
        <taxon>Lepidoptera</taxon>
        <taxon>Glossata</taxon>
        <taxon>Ditrysia</taxon>
        <taxon>Noctuoidea</taxon>
        <taxon>Noctuidae</taxon>
        <taxon>Amphipyrinae</taxon>
        <taxon>Spodoptera</taxon>
    </lineage>
</organism>
<keyword evidence="1" id="KW-0732">Signal</keyword>
<dbReference type="AlphaFoldDB" id="A0A922MWF3"/>
<reference evidence="2" key="1">
    <citation type="journal article" date="2021" name="G3 (Bethesda)">
        <title>Genome and transcriptome analysis of the beet armyworm Spodoptera exigua reveals targets for pest control. .</title>
        <authorList>
            <person name="Simon S."/>
            <person name="Breeschoten T."/>
            <person name="Jansen H.J."/>
            <person name="Dirks R.P."/>
            <person name="Schranz M.E."/>
            <person name="Ros V.I.D."/>
        </authorList>
    </citation>
    <scope>NUCLEOTIDE SEQUENCE</scope>
    <source>
        <strain evidence="2">TB_SE_WUR_2020</strain>
    </source>
</reference>
<dbReference type="PANTHER" id="PTHR45943:SF1">
    <property type="entry name" value="E3 UBIQUITIN-PROTEIN LIGASE MYCBP2"/>
    <property type="match status" value="1"/>
</dbReference>
<evidence type="ECO:0000313" key="2">
    <source>
        <dbReference type="EMBL" id="KAH9644213.1"/>
    </source>
</evidence>
<proteinExistence type="predicted"/>
<feature type="chain" id="PRO_5038047352" evidence="1">
    <location>
        <begin position="20"/>
        <end position="221"/>
    </location>
</feature>
<dbReference type="GO" id="GO:0061630">
    <property type="term" value="F:ubiquitin protein ligase activity"/>
    <property type="evidence" value="ECO:0007669"/>
    <property type="project" value="TreeGrafter"/>
</dbReference>
<evidence type="ECO:0000313" key="3">
    <source>
        <dbReference type="Proteomes" id="UP000814243"/>
    </source>
</evidence>
<name>A0A922MWF3_SPOEX</name>
<gene>
    <name evidence="2" type="ORF">HF086_008702</name>
</gene>
<dbReference type="GO" id="GO:0005886">
    <property type="term" value="C:plasma membrane"/>
    <property type="evidence" value="ECO:0007669"/>
    <property type="project" value="TreeGrafter"/>
</dbReference>
<dbReference type="Proteomes" id="UP000814243">
    <property type="component" value="Unassembled WGS sequence"/>
</dbReference>
<sequence length="221" mass="24232">MVCLFALQVVVQRLSAGSGLPSNVEYQHHKIPDVPYQPTVRENMCFHAITMMKVRKKSFNSDFISCGLMKELRLASESWSDGGAVGGAFVHSGRIPAERLPVRENPDGSYVATWIPRTAGAYVFRCTLDDLPASQEVTIEVAESMMEPAERGCQAGGVLPTTPPTKLRRFIARFSAGLRVRASPSLQAEELGRIPAGANIAFVEEVSLITINFEYKCLISK</sequence>
<comment type="caution">
    <text evidence="2">The sequence shown here is derived from an EMBL/GenBank/DDBJ whole genome shotgun (WGS) entry which is preliminary data.</text>
</comment>
<accession>A0A922MWF3</accession>
<feature type="signal peptide" evidence="1">
    <location>
        <begin position="1"/>
        <end position="19"/>
    </location>
</feature>
<dbReference type="EMBL" id="JACEFF010000098">
    <property type="protein sequence ID" value="KAH9644213.1"/>
    <property type="molecule type" value="Genomic_DNA"/>
</dbReference>